<evidence type="ECO:0000259" key="1">
    <source>
        <dbReference type="Pfam" id="PF07866"/>
    </source>
</evidence>
<gene>
    <name evidence="2" type="ORF">ABFY20_05905</name>
</gene>
<feature type="domain" description="DUF1653" evidence="1">
    <location>
        <begin position="9"/>
        <end position="69"/>
    </location>
</feature>
<name>A0AB39BKC3_9MICO</name>
<dbReference type="RefSeq" id="WP_368499012.1">
    <property type="nucleotide sequence ID" value="NZ_CP162511.1"/>
</dbReference>
<dbReference type="Pfam" id="PF07866">
    <property type="entry name" value="DUF1653"/>
    <property type="match status" value="1"/>
</dbReference>
<dbReference type="Gene3D" id="2.30.30.320">
    <property type="entry name" value="DUF1653-like domain"/>
    <property type="match status" value="1"/>
</dbReference>
<dbReference type="EMBL" id="CP162511">
    <property type="protein sequence ID" value="XDI06633.1"/>
    <property type="molecule type" value="Genomic_DNA"/>
</dbReference>
<dbReference type="InterPro" id="IPR023387">
    <property type="entry name" value="DUF1653-like_dom"/>
</dbReference>
<accession>A0AB39BKC3</accession>
<reference evidence="2" key="1">
    <citation type="submission" date="2024-05" db="EMBL/GenBank/DDBJ databases">
        <title>Herbiconiux sp. A18JL235.</title>
        <authorList>
            <person name="Zhang G."/>
        </authorList>
    </citation>
    <scope>NUCLEOTIDE SEQUENCE</scope>
    <source>
        <strain evidence="2">A18JL235</strain>
    </source>
</reference>
<organism evidence="2">
    <name type="scientific">Herbiconiux sp. A18JL235</name>
    <dbReference type="NCBI Taxonomy" id="3152363"/>
    <lineage>
        <taxon>Bacteria</taxon>
        <taxon>Bacillati</taxon>
        <taxon>Actinomycetota</taxon>
        <taxon>Actinomycetes</taxon>
        <taxon>Micrococcales</taxon>
        <taxon>Microbacteriaceae</taxon>
        <taxon>Herbiconiux</taxon>
    </lineage>
</organism>
<proteinExistence type="predicted"/>
<protein>
    <submittedName>
        <fullName evidence="2">DUF1653 domain-containing protein</fullName>
    </submittedName>
</protein>
<dbReference type="AlphaFoldDB" id="A0AB39BKC3"/>
<sequence>MSENEPRPGVYEHFKGARYEVIDVVTHSETEERLVLYRTLYGDHSLWVRPLAMFVEPVERDGYAGPRFRRVE</sequence>
<dbReference type="InterPro" id="IPR037135">
    <property type="entry name" value="DUF1653-like_dom_sf"/>
</dbReference>
<evidence type="ECO:0000313" key="2">
    <source>
        <dbReference type="EMBL" id="XDI06633.1"/>
    </source>
</evidence>